<reference evidence="1" key="1">
    <citation type="submission" date="2021-05" db="EMBL/GenBank/DDBJ databases">
        <authorList>
            <person name="Scholz U."/>
            <person name="Mascher M."/>
            <person name="Fiebig A."/>
        </authorList>
    </citation>
    <scope>NUCLEOTIDE SEQUENCE [LARGE SCALE GENOMIC DNA]</scope>
</reference>
<proteinExistence type="predicted"/>
<dbReference type="Proteomes" id="UP001732700">
    <property type="component" value="Chromosome 2A"/>
</dbReference>
<sequence>MAAASRQVAGQEQDDDRLGRLPNDILVSILKHLDDLRDAVRCSILSKQWRHLPGMLPIIDLDVWSFLKHYDTFEATVPRRNLGLVRAVESVLSRHRRQRTTIDRLAIHFFLTGDDDPGRIVRAVDAAVTSGDRRISSAGLSMFGEKLDVHCVEGDIMLRHATRLLSLLGAYPAAFACLTDLHLESVRLLDGSDVPRLLRACGKLERLSLINCDSGLRAVLPLEHPRLRELRADFCACEAVHLRWLPRLRRVACGRWMHSESLPPFLFGHVPELAAVEFSNAAAVGYIRDLRLSELVGDAATTIRELVLNFENQRVWIQPEKPVPVMHNLTLASFHNIRKQCDLTWTMLILKSAPHLKTLGVTVSDHVCEGVDPDVARQFFSEKDNIQWQPSDFKHRSLSMLVIEGYEVQDKFMKYIKRVMEVAVNLQDVRLRRNECKGCNFYQTGFPQTSKEKDSTRRQINDGRSAAIKVTF</sequence>
<organism evidence="1 2">
    <name type="scientific">Avena sativa</name>
    <name type="common">Oat</name>
    <dbReference type="NCBI Taxonomy" id="4498"/>
    <lineage>
        <taxon>Eukaryota</taxon>
        <taxon>Viridiplantae</taxon>
        <taxon>Streptophyta</taxon>
        <taxon>Embryophyta</taxon>
        <taxon>Tracheophyta</taxon>
        <taxon>Spermatophyta</taxon>
        <taxon>Magnoliopsida</taxon>
        <taxon>Liliopsida</taxon>
        <taxon>Poales</taxon>
        <taxon>Poaceae</taxon>
        <taxon>BOP clade</taxon>
        <taxon>Pooideae</taxon>
        <taxon>Poodae</taxon>
        <taxon>Poeae</taxon>
        <taxon>Poeae Chloroplast Group 1 (Aveneae type)</taxon>
        <taxon>Aveninae</taxon>
        <taxon>Avena</taxon>
    </lineage>
</organism>
<reference evidence="1" key="2">
    <citation type="submission" date="2025-09" db="UniProtKB">
        <authorList>
            <consortium name="EnsemblPlants"/>
        </authorList>
    </citation>
    <scope>IDENTIFICATION</scope>
</reference>
<accession>A0ACD5UCP9</accession>
<protein>
    <submittedName>
        <fullName evidence="1">Uncharacterized protein</fullName>
    </submittedName>
</protein>
<evidence type="ECO:0000313" key="2">
    <source>
        <dbReference type="Proteomes" id="UP001732700"/>
    </source>
</evidence>
<name>A0ACD5UCP9_AVESA</name>
<keyword evidence="2" id="KW-1185">Reference proteome</keyword>
<evidence type="ECO:0000313" key="1">
    <source>
        <dbReference type="EnsemblPlants" id="AVESA.00010b.r2.2AG0227350.1.CDS"/>
    </source>
</evidence>
<dbReference type="EnsemblPlants" id="AVESA.00010b.r2.2AG0227350.1">
    <property type="protein sequence ID" value="AVESA.00010b.r2.2AG0227350.1.CDS"/>
    <property type="gene ID" value="AVESA.00010b.r2.2AG0227350"/>
</dbReference>